<proteinExistence type="predicted"/>
<dbReference type="Proteomes" id="UP000075882">
    <property type="component" value="Unassembled WGS sequence"/>
</dbReference>
<feature type="region of interest" description="Disordered" evidence="1">
    <location>
        <begin position="1"/>
        <end position="44"/>
    </location>
</feature>
<feature type="compositionally biased region" description="Polar residues" evidence="1">
    <location>
        <begin position="35"/>
        <end position="44"/>
    </location>
</feature>
<dbReference type="EnsemblMetazoa" id="ACOM030946-RA">
    <property type="protein sequence ID" value="ACOM030946-PA.1"/>
    <property type="gene ID" value="ACOM030946"/>
</dbReference>
<evidence type="ECO:0000256" key="1">
    <source>
        <dbReference type="SAM" id="MobiDB-lite"/>
    </source>
</evidence>
<feature type="compositionally biased region" description="Basic and acidic residues" evidence="1">
    <location>
        <begin position="1"/>
        <end position="13"/>
    </location>
</feature>
<dbReference type="AlphaFoldDB" id="A0A8W7PFK5"/>
<reference evidence="2" key="1">
    <citation type="submission" date="2022-08" db="UniProtKB">
        <authorList>
            <consortium name="EnsemblMetazoa"/>
        </authorList>
    </citation>
    <scope>IDENTIFICATION</scope>
</reference>
<evidence type="ECO:0000313" key="2">
    <source>
        <dbReference type="EnsemblMetazoa" id="ACOM030946-PA.1"/>
    </source>
</evidence>
<accession>A0A8W7PFK5</accession>
<sequence>MRENSVRKERKDPQQQQQQQQQKGPNERRCEEGSISETPSQARSTWLKMVNQASEKTELFWGGRRDKIEKSRKSAEFDPHFREVGLVLVVLERSLGTLAVVAVQGVVTGGRAGLTGAAGQVKRDTR</sequence>
<organism evidence="2">
    <name type="scientific">Anopheles coluzzii</name>
    <name type="common">African malaria mosquito</name>
    <dbReference type="NCBI Taxonomy" id="1518534"/>
    <lineage>
        <taxon>Eukaryota</taxon>
        <taxon>Metazoa</taxon>
        <taxon>Ecdysozoa</taxon>
        <taxon>Arthropoda</taxon>
        <taxon>Hexapoda</taxon>
        <taxon>Insecta</taxon>
        <taxon>Pterygota</taxon>
        <taxon>Neoptera</taxon>
        <taxon>Endopterygota</taxon>
        <taxon>Diptera</taxon>
        <taxon>Nematocera</taxon>
        <taxon>Culicoidea</taxon>
        <taxon>Culicidae</taxon>
        <taxon>Anophelinae</taxon>
        <taxon>Anopheles</taxon>
    </lineage>
</organism>
<name>A0A8W7PFK5_ANOCL</name>
<protein>
    <submittedName>
        <fullName evidence="2">Uncharacterized protein</fullName>
    </submittedName>
</protein>